<dbReference type="AlphaFoldDB" id="A0A3P1C147"/>
<evidence type="ECO:0000313" key="3">
    <source>
        <dbReference type="EMBL" id="RRB06856.1"/>
    </source>
</evidence>
<name>A0A3P1C147_9BACT</name>
<protein>
    <recommendedName>
        <fullName evidence="2">Putative endonuclease Z1 domain-containing protein</fullName>
    </recommendedName>
</protein>
<dbReference type="OrthoDB" id="436461at2"/>
<feature type="domain" description="Putative endonuclease Z1" evidence="2">
    <location>
        <begin position="446"/>
        <end position="694"/>
    </location>
</feature>
<reference evidence="3 4" key="1">
    <citation type="submission" date="2018-11" db="EMBL/GenBank/DDBJ databases">
        <authorList>
            <person name="Zhou Z."/>
            <person name="Wang G."/>
        </authorList>
    </citation>
    <scope>NUCLEOTIDE SEQUENCE [LARGE SCALE GENOMIC DNA]</scope>
    <source>
        <strain evidence="3 4">KCTC52004</strain>
    </source>
</reference>
<gene>
    <name evidence="3" type="ORF">EHT25_03445</name>
</gene>
<dbReference type="InterPro" id="IPR018310">
    <property type="entry name" value="Put_endonuclease_Z1-dom"/>
</dbReference>
<dbReference type="RefSeq" id="WP_124870694.1">
    <property type="nucleotide sequence ID" value="NZ_RQJO01000007.1"/>
</dbReference>
<feature type="region of interest" description="Disordered" evidence="1">
    <location>
        <begin position="969"/>
        <end position="996"/>
    </location>
</feature>
<proteinExistence type="predicted"/>
<accession>A0A3P1C147</accession>
<organism evidence="3 4">
    <name type="scientific">Larkinella rosea</name>
    <dbReference type="NCBI Taxonomy" id="2025312"/>
    <lineage>
        <taxon>Bacteria</taxon>
        <taxon>Pseudomonadati</taxon>
        <taxon>Bacteroidota</taxon>
        <taxon>Cytophagia</taxon>
        <taxon>Cytophagales</taxon>
        <taxon>Spirosomataceae</taxon>
        <taxon>Larkinella</taxon>
    </lineage>
</organism>
<keyword evidence="4" id="KW-1185">Reference proteome</keyword>
<sequence>MNHIEVLKFFIEDTLSTYSSVNHGVFDEIRPQILKQIQLLPGFKNLTEKEREHYYNVAVREYQSVNPIEINPSLSLTKKGFRTWLTDQRKKEMPADYISRYLTYLSGKGRSQKVIDEISSSSEKILSKLGDPRSLQRFYVKGLVVGSVQSGKTGNFNAVINRAIDAGYSLIIVLSGTMEDLRSQTQLRIEEDVIGEGTLDIKKDTKGDKGVGTRRKFGEQGDKEQPVPQVFSITSYRSDFRKSVKESDFSLNNKNILVCKKNTGVLKNLLIWLSEYLNENKEKHDIPFLIVDDEADNASLNNLGKKGVEYASKINGHIRALLDLFTRKTYLGYTATPFANVLQDRNGPSANRWQVSYRLNGQQAEKTFSQVDNIFPDDFIELLSPPSNYVGAKQIFETVLDDSLKLPLVEIVRDSEAAFPARISIGDNKYRAATRDDVYPQSLPQSLKEATQCFILSIALRLSRLAEMRDSSLANPHHTMLVHISRFIPWQNRTKEQLQLYLLELKKDIENDLPNDQNRIYGAMEQVWSRYYANIVQNVRSYLPDGYQDEFLSSRNFGDIKNLLIEAIRDIDVKAVNSETGDRLEYSRDASGNGKKFIAVGGNRLSRGFTLEGLTINYFIRNTNYSDTLLQMGRWFGYRPGYVDCCKLFTTTDAVDKFDSTTRTIEELEVEFIKMNRLSRTPADFVLRVRKHPGTLKITRPSILKNVATVKWSYQDQLVQSTRFQVNNADLIQDAWNAFRSFIGEYASVIEYSSENGFFLINLQAYDLLRFLQLPNTFIDFEIRAIGRFIELCLEGNKLKNWTIAIKATGDGGVLRASETGLTADLKMSMRAGPKKDSGKFRSLFVTDGRFSASGRSANIVASGSDFALLLSESEKIKAEKAFYDEKDKDEKNNRTGKKANIPERVYREEMTDDHGLLVVYLMDLKYIFLQNIGDEEMKEMIDKNGIDTSIPLIGYAIGFPPISPDPGGEYVHGDYGIDEEEAAEEWDEQLEATED</sequence>
<feature type="compositionally biased region" description="Acidic residues" evidence="1">
    <location>
        <begin position="977"/>
        <end position="996"/>
    </location>
</feature>
<dbReference type="Pfam" id="PF10593">
    <property type="entry name" value="Z1"/>
    <property type="match status" value="1"/>
</dbReference>
<evidence type="ECO:0000259" key="2">
    <source>
        <dbReference type="Pfam" id="PF10593"/>
    </source>
</evidence>
<comment type="caution">
    <text evidence="3">The sequence shown here is derived from an EMBL/GenBank/DDBJ whole genome shotgun (WGS) entry which is preliminary data.</text>
</comment>
<dbReference type="Proteomes" id="UP000271925">
    <property type="component" value="Unassembled WGS sequence"/>
</dbReference>
<dbReference type="EMBL" id="RQJO01000007">
    <property type="protein sequence ID" value="RRB06856.1"/>
    <property type="molecule type" value="Genomic_DNA"/>
</dbReference>
<evidence type="ECO:0000256" key="1">
    <source>
        <dbReference type="SAM" id="MobiDB-lite"/>
    </source>
</evidence>
<evidence type="ECO:0000313" key="4">
    <source>
        <dbReference type="Proteomes" id="UP000271925"/>
    </source>
</evidence>